<gene>
    <name evidence="1" type="ORF">Vafri_16300</name>
</gene>
<dbReference type="AlphaFoldDB" id="A0A8J4BIL8"/>
<comment type="caution">
    <text evidence="1">The sequence shown here is derived from an EMBL/GenBank/DDBJ whole genome shotgun (WGS) entry which is preliminary data.</text>
</comment>
<keyword evidence="2" id="KW-1185">Reference proteome</keyword>
<dbReference type="EMBL" id="BNCO01000048">
    <property type="protein sequence ID" value="GIL61936.1"/>
    <property type="molecule type" value="Genomic_DNA"/>
</dbReference>
<reference evidence="1" key="1">
    <citation type="journal article" date="2021" name="Proc. Natl. Acad. Sci. U.S.A.">
        <title>Three genomes in the algal genus Volvox reveal the fate of a haploid sex-determining region after a transition to homothallism.</title>
        <authorList>
            <person name="Yamamoto K."/>
            <person name="Hamaji T."/>
            <person name="Kawai-Toyooka H."/>
            <person name="Matsuzaki R."/>
            <person name="Takahashi F."/>
            <person name="Nishimura Y."/>
            <person name="Kawachi M."/>
            <person name="Noguchi H."/>
            <person name="Minakuchi Y."/>
            <person name="Umen J.G."/>
            <person name="Toyoda A."/>
            <person name="Nozaki H."/>
        </authorList>
    </citation>
    <scope>NUCLEOTIDE SEQUENCE</scope>
    <source>
        <strain evidence="1">NIES-3780</strain>
    </source>
</reference>
<accession>A0A8J4BIL8</accession>
<sequence length="180" mass="19769">YTYTHWAPGACPCRASCPHSHSVTHFHTQHRREHISLVTLVSLPRIPPYCTGFSELVVPRPPYWPHSVTACGFWQPPLEWFAGQQLPTDLAEVLGSAVAPAAADMTTPAVRSPLMAPPLSTTEPGLCLVDFGSCGRMGFIPAPLDTLTLLDAVLRRLDMWVSYRLSPGYVVHHAIPKPHS</sequence>
<dbReference type="Proteomes" id="UP000747399">
    <property type="component" value="Unassembled WGS sequence"/>
</dbReference>
<protein>
    <submittedName>
        <fullName evidence="1">Uncharacterized protein</fullName>
    </submittedName>
</protein>
<name>A0A8J4BIL8_9CHLO</name>
<evidence type="ECO:0000313" key="1">
    <source>
        <dbReference type="EMBL" id="GIL61936.1"/>
    </source>
</evidence>
<evidence type="ECO:0000313" key="2">
    <source>
        <dbReference type="Proteomes" id="UP000747399"/>
    </source>
</evidence>
<organism evidence="1 2">
    <name type="scientific">Volvox africanus</name>
    <dbReference type="NCBI Taxonomy" id="51714"/>
    <lineage>
        <taxon>Eukaryota</taxon>
        <taxon>Viridiplantae</taxon>
        <taxon>Chlorophyta</taxon>
        <taxon>core chlorophytes</taxon>
        <taxon>Chlorophyceae</taxon>
        <taxon>CS clade</taxon>
        <taxon>Chlamydomonadales</taxon>
        <taxon>Volvocaceae</taxon>
        <taxon>Volvox</taxon>
    </lineage>
</organism>
<feature type="non-terminal residue" evidence="1">
    <location>
        <position position="1"/>
    </location>
</feature>
<proteinExistence type="predicted"/>